<protein>
    <submittedName>
        <fullName evidence="2">Uncharacterized protein</fullName>
    </submittedName>
</protein>
<evidence type="ECO:0000313" key="3">
    <source>
        <dbReference type="Proteomes" id="UP000887159"/>
    </source>
</evidence>
<sequence length="355" mass="39791">MAIVLDEMDLSPPHSRPTTPNSNVMTEETPCQRLVRTNANIKHFTTTRDGYKQILTSLESDTNHDPTNALYVKIQKEYEGISTLLENGVSDFGSLPRCTTIGCSLHTSHANSPSKFPPSSPTRTQKRNNEGFISPKQTAKHVLLENPSFQINLENRFSLPTTINSSEFPALPTSQQTTAQQNAQARGTTSSSTAANMNTTQTGVTPSSQKHGLTNTSTQGVQPRVTPSSTQNNTPKVPLPPPPFMLFITKHYREQLKTLTMIFPNLRTKTTGEFLKLYTNNHEEYHTLKETIKQLHYQFYVITAKNDRPIKVVIKDLPKSTHVDEIKSDLEEQGFEPERVVQLIGRKTKNPSQFT</sequence>
<comment type="caution">
    <text evidence="2">The sequence shown here is derived from an EMBL/GenBank/DDBJ whole genome shotgun (WGS) entry which is preliminary data.</text>
</comment>
<feature type="region of interest" description="Disordered" evidence="1">
    <location>
        <begin position="164"/>
        <end position="240"/>
    </location>
</feature>
<feature type="region of interest" description="Disordered" evidence="1">
    <location>
        <begin position="1"/>
        <end position="25"/>
    </location>
</feature>
<dbReference type="AlphaFoldDB" id="A0A8X6VVL9"/>
<feature type="compositionally biased region" description="Polar residues" evidence="1">
    <location>
        <begin position="16"/>
        <end position="25"/>
    </location>
</feature>
<evidence type="ECO:0000256" key="1">
    <source>
        <dbReference type="SAM" id="MobiDB-lite"/>
    </source>
</evidence>
<keyword evidence="3" id="KW-1185">Reference proteome</keyword>
<feature type="compositionally biased region" description="Polar residues" evidence="1">
    <location>
        <begin position="203"/>
        <end position="234"/>
    </location>
</feature>
<feature type="region of interest" description="Disordered" evidence="1">
    <location>
        <begin position="106"/>
        <end position="136"/>
    </location>
</feature>
<reference evidence="2" key="1">
    <citation type="submission" date="2020-08" db="EMBL/GenBank/DDBJ databases">
        <title>Multicomponent nature underlies the extraordinary mechanical properties of spider dragline silk.</title>
        <authorList>
            <person name="Kono N."/>
            <person name="Nakamura H."/>
            <person name="Mori M."/>
            <person name="Yoshida Y."/>
            <person name="Ohtoshi R."/>
            <person name="Malay A.D."/>
            <person name="Moran D.A.P."/>
            <person name="Tomita M."/>
            <person name="Numata K."/>
            <person name="Arakawa K."/>
        </authorList>
    </citation>
    <scope>NUCLEOTIDE SEQUENCE</scope>
</reference>
<accession>A0A8X6VVL9</accession>
<gene>
    <name evidence="2" type="ORF">TNCV_3764692</name>
</gene>
<dbReference type="EMBL" id="BMAU01021362">
    <property type="protein sequence ID" value="GFY23230.1"/>
    <property type="molecule type" value="Genomic_DNA"/>
</dbReference>
<dbReference type="Proteomes" id="UP000887159">
    <property type="component" value="Unassembled WGS sequence"/>
</dbReference>
<feature type="compositionally biased region" description="Low complexity" evidence="1">
    <location>
        <begin position="173"/>
        <end position="202"/>
    </location>
</feature>
<proteinExistence type="predicted"/>
<organism evidence="2 3">
    <name type="scientific">Trichonephila clavipes</name>
    <name type="common">Golden silk orbweaver</name>
    <name type="synonym">Nephila clavipes</name>
    <dbReference type="NCBI Taxonomy" id="2585209"/>
    <lineage>
        <taxon>Eukaryota</taxon>
        <taxon>Metazoa</taxon>
        <taxon>Ecdysozoa</taxon>
        <taxon>Arthropoda</taxon>
        <taxon>Chelicerata</taxon>
        <taxon>Arachnida</taxon>
        <taxon>Araneae</taxon>
        <taxon>Araneomorphae</taxon>
        <taxon>Entelegynae</taxon>
        <taxon>Araneoidea</taxon>
        <taxon>Nephilidae</taxon>
        <taxon>Trichonephila</taxon>
    </lineage>
</organism>
<evidence type="ECO:0000313" key="2">
    <source>
        <dbReference type="EMBL" id="GFY23230.1"/>
    </source>
</evidence>
<name>A0A8X6VVL9_TRICX</name>